<keyword evidence="3 6" id="KW-0479">Metal-binding</keyword>
<dbReference type="EMBL" id="CP012672">
    <property type="protein sequence ID" value="AUX34015.1"/>
    <property type="molecule type" value="Genomic_DNA"/>
</dbReference>
<dbReference type="GO" id="GO:0005886">
    <property type="term" value="C:plasma membrane"/>
    <property type="evidence" value="ECO:0007669"/>
    <property type="project" value="UniProtKB-SubCell"/>
</dbReference>
<comment type="subunit">
    <text evidence="6">Forms a complex with DabB.</text>
</comment>
<reference evidence="7 8" key="1">
    <citation type="submission" date="2015-09" db="EMBL/GenBank/DDBJ databases">
        <title>Sorangium comparison.</title>
        <authorList>
            <person name="Zaburannyi N."/>
            <person name="Bunk B."/>
            <person name="Overmann J."/>
            <person name="Mueller R."/>
        </authorList>
    </citation>
    <scope>NUCLEOTIDE SEQUENCE [LARGE SCALE GENOMIC DNA]</scope>
    <source>
        <strain evidence="7 8">So ce836</strain>
    </source>
</reference>
<dbReference type="HAMAP" id="MF_01871">
    <property type="entry name" value="DabA"/>
    <property type="match status" value="1"/>
</dbReference>
<accession>A0A4P2QUK7</accession>
<keyword evidence="5 6" id="KW-0472">Membrane</keyword>
<keyword evidence="1 6" id="KW-0813">Transport</keyword>
<gene>
    <name evidence="6" type="primary">dabA</name>
    <name evidence="7" type="ORF">SOCE836_061830</name>
</gene>
<dbReference type="PANTHER" id="PTHR38344:SF1">
    <property type="entry name" value="INORGANIC CARBON TRANSPORTER SUBUNIT DABA-RELATED"/>
    <property type="match status" value="1"/>
</dbReference>
<comment type="function">
    <text evidence="6">Part of an energy-coupled inorganic carbon pump.</text>
</comment>
<organism evidence="7 8">
    <name type="scientific">Sorangium cellulosum</name>
    <name type="common">Polyangium cellulosum</name>
    <dbReference type="NCBI Taxonomy" id="56"/>
    <lineage>
        <taxon>Bacteria</taxon>
        <taxon>Pseudomonadati</taxon>
        <taxon>Myxococcota</taxon>
        <taxon>Polyangia</taxon>
        <taxon>Polyangiales</taxon>
        <taxon>Polyangiaceae</taxon>
        <taxon>Sorangium</taxon>
    </lineage>
</organism>
<evidence type="ECO:0000256" key="2">
    <source>
        <dbReference type="ARBA" id="ARBA00022475"/>
    </source>
</evidence>
<evidence type="ECO:0000313" key="7">
    <source>
        <dbReference type="EMBL" id="AUX34015.1"/>
    </source>
</evidence>
<dbReference type="PANTHER" id="PTHR38344">
    <property type="entry name" value="UPF0753 PROTEIN AQ_863"/>
    <property type="match status" value="1"/>
</dbReference>
<evidence type="ECO:0000313" key="8">
    <source>
        <dbReference type="Proteomes" id="UP000295497"/>
    </source>
</evidence>
<evidence type="ECO:0000256" key="6">
    <source>
        <dbReference type="HAMAP-Rule" id="MF_01871"/>
    </source>
</evidence>
<dbReference type="RefSeq" id="WP_129577295.1">
    <property type="nucleotide sequence ID" value="NZ_CP012672.1"/>
</dbReference>
<keyword evidence="2 6" id="KW-1003">Cell membrane</keyword>
<dbReference type="GO" id="GO:0008270">
    <property type="term" value="F:zinc ion binding"/>
    <property type="evidence" value="ECO:0007669"/>
    <property type="project" value="UniProtKB-UniRule"/>
</dbReference>
<evidence type="ECO:0000256" key="4">
    <source>
        <dbReference type="ARBA" id="ARBA00022833"/>
    </source>
</evidence>
<comment type="similarity">
    <text evidence="6">Belongs to the inorganic carbon transporter (TC 9.A.2) DabA family.</text>
</comment>
<sequence length="1019" mass="111093">MDSELSQDLRASAARQARLGDVVDHAGHLLPAQGPIGVFVHHNTLHAFQHLPFHDALAAASAVFEAEPYLSEADYRAHIASGRIGDEDLEAALAARFAALPDERRGPLSRHEIERLALRHPIEAETAAGLAWRISEAGETRRLRADVPVERRRRILESTERWLEARPEAAARLRDQGGLDPEPRAALALWDACRAVQLPPAPPAEPPLVDRVGEGRSHRDLLLALAGEDPAELVDPLLIRLLAAFFDEGVAHWAMPDRAQGLWRCFRDMALEGARLAAPAFQGLDEELRQLDAAGLPPPAIAVRALDELGVPEARWEGYVTRVLLELPGWAGMIHRLEHTPSDRPPGSPPASLVEYLAVRLTLARYALRDVARRRLGYAGPLAGLVEHARRAARPPAPPPCSPDHDRPFRLFQLAQLAGLSAAEIEPLPVADRVWALSALEAFDAFARRRVLHEAYEHHHRVEALHGIAVSLRRPEEERAVKEPRFQVAFCIDDRCEGLRRHFEELSPRHETFGVAGFFGVPIRYRGLDDAGHASLCPVGVEPAHEIVERPHEEEAGRRRQARRRRWARLLHTLGRGSHTLARGVLLTPTLGLLSTIPLLGRVLFPRATARLRRALERRLLPAVPTRLLSPHDEGSAAAGAGRPFTAAEKAARVAVTLENMGLTRGFAPIAAVLGHGSTSVNNPHQSAYDCGACGGRHGGPNARLFAAMANDPEVRALLRGRGIDIPDGTFFVGGMNNTTTDEIVLYDQHLAPASHRAELAALSSALDAARALHAHERCRRFASAPAEAGPARALAHVEARAADLSEARPELGHVTNAVCVVGRRALTRGLFLDRRAFLVSYDPTQDPSGAILERVLLAVGPVGAGINLEYYFSCVDNRRYGAGTKLPHNLVSLLGVMEGSLSDLRTGLPKQMIEIHEPVRLLVIVEASAETAAALCARQPALRELICNGWIQLACVDPDTRRIAHFTGDGFAPFSPPDDPLPEVQRSADWYAGRSGFVPPALIRAASTRPREVAHHAV</sequence>
<feature type="binding site" evidence="6">
    <location>
        <position position="691"/>
    </location>
    <ligand>
        <name>Zn(2+)</name>
        <dbReference type="ChEBI" id="CHEBI:29105"/>
    </ligand>
</feature>
<proteinExistence type="inferred from homology"/>
<evidence type="ECO:0000256" key="5">
    <source>
        <dbReference type="ARBA" id="ARBA00023136"/>
    </source>
</evidence>
<comment type="subcellular location">
    <subcellularLocation>
        <location evidence="6">Cell membrane</location>
        <topology evidence="6">Peripheral membrane protein</topology>
    </subcellularLocation>
</comment>
<dbReference type="InterPro" id="IPR018752">
    <property type="entry name" value="DabA"/>
</dbReference>
<feature type="binding site" evidence="6">
    <location>
        <position position="493"/>
    </location>
    <ligand>
        <name>Zn(2+)</name>
        <dbReference type="ChEBI" id="CHEBI:29105"/>
    </ligand>
</feature>
<evidence type="ECO:0000256" key="1">
    <source>
        <dbReference type="ARBA" id="ARBA00022448"/>
    </source>
</evidence>
<dbReference type="Pfam" id="PF10070">
    <property type="entry name" value="DabA"/>
    <property type="match status" value="1"/>
</dbReference>
<protein>
    <recommendedName>
        <fullName evidence="6">Probable inorganic carbon transporter subunit DabA</fullName>
    </recommendedName>
</protein>
<name>A0A4P2QUK7_SORCE</name>
<comment type="cofactor">
    <cofactor evidence="6">
        <name>Zn(2+)</name>
        <dbReference type="ChEBI" id="CHEBI:29105"/>
    </cofactor>
</comment>
<feature type="binding site" evidence="6">
    <location>
        <position position="676"/>
    </location>
    <ligand>
        <name>Zn(2+)</name>
        <dbReference type="ChEBI" id="CHEBI:29105"/>
    </ligand>
</feature>
<evidence type="ECO:0000256" key="3">
    <source>
        <dbReference type="ARBA" id="ARBA00022723"/>
    </source>
</evidence>
<feature type="binding site" evidence="6">
    <location>
        <position position="491"/>
    </location>
    <ligand>
        <name>Zn(2+)</name>
        <dbReference type="ChEBI" id="CHEBI:29105"/>
    </ligand>
</feature>
<keyword evidence="4 6" id="KW-0862">Zinc</keyword>
<dbReference type="AlphaFoldDB" id="A0A4P2QUK7"/>
<dbReference type="Proteomes" id="UP000295497">
    <property type="component" value="Chromosome"/>
</dbReference>